<organism evidence="3 4">
    <name type="scientific">Methylopila jiangsuensis</name>
    <dbReference type="NCBI Taxonomy" id="586230"/>
    <lineage>
        <taxon>Bacteria</taxon>
        <taxon>Pseudomonadati</taxon>
        <taxon>Pseudomonadota</taxon>
        <taxon>Alphaproteobacteria</taxon>
        <taxon>Hyphomicrobiales</taxon>
        <taxon>Methylopilaceae</taxon>
        <taxon>Methylopila</taxon>
    </lineage>
</organism>
<gene>
    <name evidence="3" type="ORF">GCM10008171_32010</name>
</gene>
<dbReference type="AlphaFoldDB" id="A0A9W6JJ41"/>
<evidence type="ECO:0000259" key="2">
    <source>
        <dbReference type="Pfam" id="PF05170"/>
    </source>
</evidence>
<evidence type="ECO:0000313" key="3">
    <source>
        <dbReference type="EMBL" id="GLK77947.1"/>
    </source>
</evidence>
<feature type="domain" description="AsmA" evidence="2">
    <location>
        <begin position="810"/>
        <end position="956"/>
    </location>
</feature>
<keyword evidence="4" id="KW-1185">Reference proteome</keyword>
<accession>A0A9W6JJ41</accession>
<dbReference type="RefSeq" id="WP_271205773.1">
    <property type="nucleotide sequence ID" value="NZ_BSFK01000016.1"/>
</dbReference>
<dbReference type="GO" id="GO:0005886">
    <property type="term" value="C:plasma membrane"/>
    <property type="evidence" value="ECO:0007669"/>
    <property type="project" value="TreeGrafter"/>
</dbReference>
<protein>
    <submittedName>
        <fullName evidence="3">Membrane protein</fullName>
    </submittedName>
</protein>
<sequence>MNNTLTALGLALVLALAAALVGPLFVDWSAYRDEVARQAGALLGAPATVAGPVDVRLLPSPYLRVRGLSAGAGDGRLLAEEVELTLSVGALLRRDLNAERVRLVRPRLLLSVGADGAVTTPVGAGAGAGAERISFSRAEIEDGRVELSAPAGRVTLSAVSGFAEAGSLKGPFRFEGRAVTALGPATLRLSTARADAAGALRLKLSATLDGRPETLDLDGALTLAKQPRFDGQIVLARPPARDDATTPWRAAAKIAGDAGRLALSALDLRRGPEDKALKLGGEGALTLSPKPRLALALDARQLDLDRTAPGVGDGAASRFAALGDALSPFSRPPLDIGLTLDLGSVVAAGDVARSVALDLSATGGEWRLNRAEALLPGGTRVSARGAVAVVGDGAGFAGPVTLETDDLPALRRWLRGGPEAQPGLRRLALSGALRAHANGFALDDARLTADGGQATGRVAWREAEPGGRSLLELALTADRLDLDAPGLDELRGALAGGGDVAVAIDARELKAFDVAFSGVSVDAAYDRDGLDLRRLAIGDAGGARLSGAGRLTLGAATPEGDLAFDIAADRFDGLLALARAAGLSSPMADALGRRAAPLAPATLALDLHIDPDGAVATLKGEAADGPLDARLAAARPAWDAEAELSLALKTPEGARLAALAGLPRLSPAARDDGGALTLSLKGPLNGTLRGDVSASALGVEAAASGTLNVPAATAEGTARLMAQDAATLLEAFGRATPGVWPAAPAELRAQARYAEGGLAFDGLSGRVGGRAIAGRLEFSAAGALSGELALDEAPAAAVLALALGHPAPGAATKGSIWPAEPFGPPPLAGLDGRVAVTLKTLTLAPGRAATDARFTLAARPTSIAIEDLAAGFAGGRLTGALSASRAGADATLALKLALADADPRAASAFGPVSPVSGRAELTLDLQGSGRSPRALVASLAGAGTATLRDGAVARLDPAAPGQVEPLVENGLALETATIAAALEPLLGKSDLAAPRVTAAFSVSGGVARSGPIESARGDLGGAAALDLSRLALDADLLLGPRASPTPPLGVSFEGPLVQPVRRLDAAALTGWLSVRAVERETRRIEALEAEMQERARLARERAAAEERRRAEEKRRQDEERQRREAEEREKAAREAEERARAAAEQPAPELPARPDLSTPPAGSFAPR</sequence>
<dbReference type="PANTHER" id="PTHR30441:SF4">
    <property type="entry name" value="PROTEIN ASMA"/>
    <property type="match status" value="1"/>
</dbReference>
<dbReference type="EMBL" id="BSFK01000016">
    <property type="protein sequence ID" value="GLK77947.1"/>
    <property type="molecule type" value="Genomic_DNA"/>
</dbReference>
<feature type="region of interest" description="Disordered" evidence="1">
    <location>
        <begin position="1106"/>
        <end position="1167"/>
    </location>
</feature>
<dbReference type="GO" id="GO:0090313">
    <property type="term" value="P:regulation of protein targeting to membrane"/>
    <property type="evidence" value="ECO:0007669"/>
    <property type="project" value="TreeGrafter"/>
</dbReference>
<proteinExistence type="predicted"/>
<reference evidence="3" key="1">
    <citation type="journal article" date="2014" name="Int. J. Syst. Evol. Microbiol.">
        <title>Complete genome sequence of Corynebacterium casei LMG S-19264T (=DSM 44701T), isolated from a smear-ripened cheese.</title>
        <authorList>
            <consortium name="US DOE Joint Genome Institute (JGI-PGF)"/>
            <person name="Walter F."/>
            <person name="Albersmeier A."/>
            <person name="Kalinowski J."/>
            <person name="Ruckert C."/>
        </authorList>
    </citation>
    <scope>NUCLEOTIDE SEQUENCE</scope>
    <source>
        <strain evidence="3">VKM B-2555</strain>
    </source>
</reference>
<feature type="compositionally biased region" description="Basic and acidic residues" evidence="1">
    <location>
        <begin position="1106"/>
        <end position="1141"/>
    </location>
</feature>
<reference evidence="3" key="2">
    <citation type="submission" date="2023-01" db="EMBL/GenBank/DDBJ databases">
        <authorList>
            <person name="Sun Q."/>
            <person name="Evtushenko L."/>
        </authorList>
    </citation>
    <scope>NUCLEOTIDE SEQUENCE</scope>
    <source>
        <strain evidence="3">VKM B-2555</strain>
    </source>
</reference>
<dbReference type="InterPro" id="IPR052894">
    <property type="entry name" value="AsmA-related"/>
</dbReference>
<dbReference type="InterPro" id="IPR007844">
    <property type="entry name" value="AsmA"/>
</dbReference>
<dbReference type="Pfam" id="PF05170">
    <property type="entry name" value="AsmA"/>
    <property type="match status" value="2"/>
</dbReference>
<comment type="caution">
    <text evidence="3">The sequence shown here is derived from an EMBL/GenBank/DDBJ whole genome shotgun (WGS) entry which is preliminary data.</text>
</comment>
<dbReference type="Proteomes" id="UP001143364">
    <property type="component" value="Unassembled WGS sequence"/>
</dbReference>
<dbReference type="PANTHER" id="PTHR30441">
    <property type="entry name" value="DUF748 DOMAIN-CONTAINING PROTEIN"/>
    <property type="match status" value="1"/>
</dbReference>
<name>A0A9W6JJ41_9HYPH</name>
<evidence type="ECO:0000313" key="4">
    <source>
        <dbReference type="Proteomes" id="UP001143364"/>
    </source>
</evidence>
<feature type="domain" description="AsmA" evidence="2">
    <location>
        <begin position="6"/>
        <end position="117"/>
    </location>
</feature>
<evidence type="ECO:0000256" key="1">
    <source>
        <dbReference type="SAM" id="MobiDB-lite"/>
    </source>
</evidence>